<accession>A0A9N9TGY1</accession>
<keyword evidence="4" id="KW-1015">Disulfide bond</keyword>
<organism evidence="8 9">
    <name type="scientific">Phyllotreta striolata</name>
    <name type="common">Striped flea beetle</name>
    <name type="synonym">Crioceris striolata</name>
    <dbReference type="NCBI Taxonomy" id="444603"/>
    <lineage>
        <taxon>Eukaryota</taxon>
        <taxon>Metazoa</taxon>
        <taxon>Ecdysozoa</taxon>
        <taxon>Arthropoda</taxon>
        <taxon>Hexapoda</taxon>
        <taxon>Insecta</taxon>
        <taxon>Pterygota</taxon>
        <taxon>Neoptera</taxon>
        <taxon>Endopterygota</taxon>
        <taxon>Coleoptera</taxon>
        <taxon>Polyphaga</taxon>
        <taxon>Cucujiformia</taxon>
        <taxon>Chrysomeloidea</taxon>
        <taxon>Chrysomelidae</taxon>
        <taxon>Galerucinae</taxon>
        <taxon>Alticini</taxon>
        <taxon>Phyllotreta</taxon>
    </lineage>
</organism>
<evidence type="ECO:0000256" key="5">
    <source>
        <dbReference type="ARBA" id="ARBA00023180"/>
    </source>
</evidence>
<dbReference type="GO" id="GO:0052689">
    <property type="term" value="F:carboxylic ester hydrolase activity"/>
    <property type="evidence" value="ECO:0007669"/>
    <property type="project" value="UniProtKB-KW"/>
</dbReference>
<feature type="chain" id="PRO_5040541918" description="Carboxylic ester hydrolase" evidence="6">
    <location>
        <begin position="18"/>
        <end position="558"/>
    </location>
</feature>
<dbReference type="EMBL" id="OU900094">
    <property type="protein sequence ID" value="CAG9853606.1"/>
    <property type="molecule type" value="Genomic_DNA"/>
</dbReference>
<dbReference type="AlphaFoldDB" id="A0A9N9TGY1"/>
<protein>
    <recommendedName>
        <fullName evidence="6">Carboxylic ester hydrolase</fullName>
        <ecNumber evidence="6">3.1.1.-</ecNumber>
    </recommendedName>
</protein>
<keyword evidence="3 6" id="KW-0378">Hydrolase</keyword>
<evidence type="ECO:0000256" key="6">
    <source>
        <dbReference type="RuleBase" id="RU361235"/>
    </source>
</evidence>
<comment type="similarity">
    <text evidence="1 6">Belongs to the type-B carboxylesterase/lipase family.</text>
</comment>
<feature type="signal peptide" evidence="6">
    <location>
        <begin position="1"/>
        <end position="17"/>
    </location>
</feature>
<feature type="domain" description="Carboxylesterase type B" evidence="7">
    <location>
        <begin position="22"/>
        <end position="532"/>
    </location>
</feature>
<dbReference type="InterPro" id="IPR019819">
    <property type="entry name" value="Carboxylesterase_B_CS"/>
</dbReference>
<keyword evidence="9" id="KW-1185">Reference proteome</keyword>
<evidence type="ECO:0000259" key="7">
    <source>
        <dbReference type="Pfam" id="PF00135"/>
    </source>
</evidence>
<evidence type="ECO:0000256" key="3">
    <source>
        <dbReference type="ARBA" id="ARBA00022801"/>
    </source>
</evidence>
<dbReference type="InterPro" id="IPR029058">
    <property type="entry name" value="AB_hydrolase_fold"/>
</dbReference>
<dbReference type="PROSITE" id="PS00122">
    <property type="entry name" value="CARBOXYLESTERASE_B_1"/>
    <property type="match status" value="1"/>
</dbReference>
<evidence type="ECO:0000256" key="4">
    <source>
        <dbReference type="ARBA" id="ARBA00023157"/>
    </source>
</evidence>
<evidence type="ECO:0000313" key="9">
    <source>
        <dbReference type="Proteomes" id="UP001153712"/>
    </source>
</evidence>
<keyword evidence="5" id="KW-0325">Glycoprotein</keyword>
<dbReference type="PROSITE" id="PS00941">
    <property type="entry name" value="CARBOXYLESTERASE_B_2"/>
    <property type="match status" value="1"/>
</dbReference>
<evidence type="ECO:0000256" key="1">
    <source>
        <dbReference type="ARBA" id="ARBA00005964"/>
    </source>
</evidence>
<dbReference type="OrthoDB" id="19653at2759"/>
<keyword evidence="2" id="KW-0719">Serine esterase</keyword>
<gene>
    <name evidence="8" type="ORF">PHYEVI_LOCUS79</name>
</gene>
<keyword evidence="6" id="KW-0732">Signal</keyword>
<dbReference type="Proteomes" id="UP001153712">
    <property type="component" value="Chromosome 1"/>
</dbReference>
<proteinExistence type="inferred from homology"/>
<evidence type="ECO:0000313" key="8">
    <source>
        <dbReference type="EMBL" id="CAG9853606.1"/>
    </source>
</evidence>
<reference evidence="8" key="1">
    <citation type="submission" date="2022-01" db="EMBL/GenBank/DDBJ databases">
        <authorList>
            <person name="King R."/>
        </authorList>
    </citation>
    <scope>NUCLEOTIDE SEQUENCE</scope>
</reference>
<dbReference type="PANTHER" id="PTHR43142">
    <property type="entry name" value="CARBOXYLIC ESTER HYDROLASE"/>
    <property type="match status" value="1"/>
</dbReference>
<dbReference type="SUPFAM" id="SSF53474">
    <property type="entry name" value="alpha/beta-Hydrolases"/>
    <property type="match status" value="1"/>
</dbReference>
<dbReference type="Pfam" id="PF00135">
    <property type="entry name" value="COesterase"/>
    <property type="match status" value="1"/>
</dbReference>
<evidence type="ECO:0000256" key="2">
    <source>
        <dbReference type="ARBA" id="ARBA00022487"/>
    </source>
</evidence>
<name>A0A9N9TGY1_PHYSR</name>
<dbReference type="InterPro" id="IPR002018">
    <property type="entry name" value="CarbesteraseB"/>
</dbReference>
<sequence>MWFLIFCIFYKGTIVFTEQVNPILELEDGKLEGVLLTTDTGTNYYAFREIPYAKPPIGDLRFTEPVPSEKWSGIRDATKNTKICMQKVLFDIPASDPRENEDCLYINVFTPQVNAKYTELLPIYVYFQGGMNVAGDLTEYNFQGFIDRNIIAVSMGFRQSSLGFLSTDDGVIPANLYLKDQILGLKWVQKNIKKFGGDPEKVTIGGHSSGANAVGVLILSPKSSGLFRAAIMQSGTPLMRGRMLNATEAAYSFAETFEPKARSMNTQQLLNYLRTLPAEKIARSDFKKRPDFVKAIFFGAIKEPWGYAVENATFKNAAIVGPLHENFENGNFNHVPILIGITNEELADYMYVYFAKDIDSRLDLLDVGINIKPKNRRKANLELKDMYTTTEKLADNATAILQMAADVEFTIPIIQTAYLASKFSDVYLYQFSYKGPLNGLETWRNNPVANLTGIGNADHCSELPLLYYYRLNPKVTPTDEDLLMRRKMINLWANFIKYTNPTPVKDPLFDEIIWPKTAKTDLKYVDISLQMEIRCRPRRFFEWKEKIFKYFEYPKYIY</sequence>
<dbReference type="Gene3D" id="3.40.50.1820">
    <property type="entry name" value="alpha/beta hydrolase"/>
    <property type="match status" value="1"/>
</dbReference>
<dbReference type="InterPro" id="IPR019826">
    <property type="entry name" value="Carboxylesterase_B_AS"/>
</dbReference>
<dbReference type="PANTHER" id="PTHR43142:SF1">
    <property type="entry name" value="CARBOXYLIC ESTER HYDROLASE"/>
    <property type="match status" value="1"/>
</dbReference>
<dbReference type="EC" id="3.1.1.-" evidence="6"/>